<protein>
    <recommendedName>
        <fullName evidence="6">PucR C-terminal helix-turn-helix domain-containing protein</fullName>
    </recommendedName>
</protein>
<evidence type="ECO:0000313" key="5">
    <source>
        <dbReference type="Proteomes" id="UP000194577"/>
    </source>
</evidence>
<organism evidence="4 5">
    <name type="scientific">Actinomyces ruminis</name>
    <dbReference type="NCBI Taxonomy" id="1937003"/>
    <lineage>
        <taxon>Bacteria</taxon>
        <taxon>Bacillati</taxon>
        <taxon>Actinomycetota</taxon>
        <taxon>Actinomycetes</taxon>
        <taxon>Actinomycetales</taxon>
        <taxon>Actinomycetaceae</taxon>
        <taxon>Actinomyces</taxon>
    </lineage>
</organism>
<gene>
    <name evidence="4" type="ORF">BW737_002105</name>
</gene>
<evidence type="ECO:0008006" key="6">
    <source>
        <dbReference type="Google" id="ProtNLM"/>
    </source>
</evidence>
<keyword evidence="5" id="KW-1185">Reference proteome</keyword>
<evidence type="ECO:0000259" key="2">
    <source>
        <dbReference type="Pfam" id="PF13556"/>
    </source>
</evidence>
<name>A0ABX4MEA5_9ACTO</name>
<evidence type="ECO:0000256" key="1">
    <source>
        <dbReference type="ARBA" id="ARBA00006754"/>
    </source>
</evidence>
<dbReference type="InterPro" id="IPR042070">
    <property type="entry name" value="PucR_C-HTH_sf"/>
</dbReference>
<dbReference type="InterPro" id="IPR025736">
    <property type="entry name" value="PucR_C-HTH_dom"/>
</dbReference>
<comment type="similarity">
    <text evidence="1">Belongs to the CdaR family.</text>
</comment>
<dbReference type="PANTHER" id="PTHR33744:SF1">
    <property type="entry name" value="DNA-BINDING TRANSCRIPTIONAL ACTIVATOR ADER"/>
    <property type="match status" value="1"/>
</dbReference>
<dbReference type="EMBL" id="MTPX02000014">
    <property type="protein sequence ID" value="PHP53546.1"/>
    <property type="molecule type" value="Genomic_DNA"/>
</dbReference>
<dbReference type="Pfam" id="PF13556">
    <property type="entry name" value="HTH_30"/>
    <property type="match status" value="1"/>
</dbReference>
<accession>A0ABX4MEA5</accession>
<sequence length="417" mass="45647">MFIMTPVDTAPEPLELPEELRHELTSRLISRADAESDATLRQVARDLPDLVVDADLRRLTTAVIKASYQSLSTTVLLETTRQDLLLTATEEIVQRLADRGAAADIVESVFLNASRVLVKDVVSTAVEVLPADMTPRVLPPLVDVVLAQLATRHRKTVGAFLEQRQRRQRRSDAAFQARIRSVLDGEVTDGAVASSLLGHPVSSWNLAAVVRTKYDFDEAISGLERRLREALPSGRTLVVNLAEDTAALWVSCQSQPAQQHWAKRILKGKPLVGAFGQPEWGITGFVRTYEQATAAFRVVTASADGPGAADYSEVAPLTFMLHNPEHARRWLKATLGPLASGGEDTERLRFTLRHYLAAGENASVTAEHLYIHRNTVKYRIAQAIGMLPDGLGGHRTDIALALDLLAWIPDAADPEAD</sequence>
<dbReference type="PANTHER" id="PTHR33744">
    <property type="entry name" value="CARBOHYDRATE DIACID REGULATOR"/>
    <property type="match status" value="1"/>
</dbReference>
<dbReference type="Gene3D" id="1.10.10.2840">
    <property type="entry name" value="PucR C-terminal helix-turn-helix domain"/>
    <property type="match status" value="1"/>
</dbReference>
<evidence type="ECO:0000313" key="4">
    <source>
        <dbReference type="EMBL" id="PHP53546.1"/>
    </source>
</evidence>
<comment type="caution">
    <text evidence="4">The sequence shown here is derived from an EMBL/GenBank/DDBJ whole genome shotgun (WGS) entry which is preliminary data.</text>
</comment>
<feature type="domain" description="PucR C-terminal helix-turn-helix" evidence="2">
    <location>
        <begin position="351"/>
        <end position="404"/>
    </location>
</feature>
<dbReference type="InterPro" id="IPR041522">
    <property type="entry name" value="CdaR_GGDEF"/>
</dbReference>
<feature type="domain" description="CdaR GGDEF-like" evidence="3">
    <location>
        <begin position="194"/>
        <end position="298"/>
    </location>
</feature>
<dbReference type="InterPro" id="IPR051448">
    <property type="entry name" value="CdaR-like_regulators"/>
</dbReference>
<dbReference type="Pfam" id="PF17853">
    <property type="entry name" value="GGDEF_2"/>
    <property type="match status" value="1"/>
</dbReference>
<reference evidence="4 5" key="1">
    <citation type="submission" date="2017-10" db="EMBL/GenBank/DDBJ databases">
        <title>Draft genome sequence of cellulolytic Actinomyces sp CtC72 isolated from cattle rumen fluid.</title>
        <authorList>
            <person name="Joshi A.J."/>
            <person name="Vasudevan G."/>
            <person name="Lanjekar V.B."/>
            <person name="Hivarkar S."/>
            <person name="Engineer A."/>
            <person name="Pore S.D."/>
            <person name="Dhakephalkar P.K."/>
            <person name="Dagar S."/>
        </authorList>
    </citation>
    <scope>NUCLEOTIDE SEQUENCE [LARGE SCALE GENOMIC DNA]</scope>
    <source>
        <strain evidence="5">CtC72</strain>
    </source>
</reference>
<dbReference type="Proteomes" id="UP000194577">
    <property type="component" value="Unassembled WGS sequence"/>
</dbReference>
<evidence type="ECO:0000259" key="3">
    <source>
        <dbReference type="Pfam" id="PF17853"/>
    </source>
</evidence>
<proteinExistence type="inferred from homology"/>